<gene>
    <name evidence="1" type="ORF">FMOSSE_LOCUS16145</name>
</gene>
<feature type="non-terminal residue" evidence="1">
    <location>
        <position position="57"/>
    </location>
</feature>
<dbReference type="EMBL" id="CAJVPP010020647">
    <property type="protein sequence ID" value="CAG8740945.1"/>
    <property type="molecule type" value="Genomic_DNA"/>
</dbReference>
<dbReference type="AlphaFoldDB" id="A0A9N9NL22"/>
<proteinExistence type="predicted"/>
<dbReference type="Proteomes" id="UP000789375">
    <property type="component" value="Unassembled WGS sequence"/>
</dbReference>
<evidence type="ECO:0000313" key="2">
    <source>
        <dbReference type="Proteomes" id="UP000789375"/>
    </source>
</evidence>
<organism evidence="1 2">
    <name type="scientific">Funneliformis mosseae</name>
    <name type="common">Endomycorrhizal fungus</name>
    <name type="synonym">Glomus mosseae</name>
    <dbReference type="NCBI Taxonomy" id="27381"/>
    <lineage>
        <taxon>Eukaryota</taxon>
        <taxon>Fungi</taxon>
        <taxon>Fungi incertae sedis</taxon>
        <taxon>Mucoromycota</taxon>
        <taxon>Glomeromycotina</taxon>
        <taxon>Glomeromycetes</taxon>
        <taxon>Glomerales</taxon>
        <taxon>Glomeraceae</taxon>
        <taxon>Funneliformis</taxon>
    </lineage>
</organism>
<keyword evidence="2" id="KW-1185">Reference proteome</keyword>
<evidence type="ECO:0000313" key="1">
    <source>
        <dbReference type="EMBL" id="CAG8740945.1"/>
    </source>
</evidence>
<sequence>HQYRDLEVEYESLLFQYNCARADINRLQNYEDVQSVQNLQNNLDQIQRNFRRILEQL</sequence>
<name>A0A9N9NL22_FUNMO</name>
<feature type="non-terminal residue" evidence="1">
    <location>
        <position position="1"/>
    </location>
</feature>
<protein>
    <submittedName>
        <fullName evidence="1">4701_t:CDS:1</fullName>
    </submittedName>
</protein>
<comment type="caution">
    <text evidence="1">The sequence shown here is derived from an EMBL/GenBank/DDBJ whole genome shotgun (WGS) entry which is preliminary data.</text>
</comment>
<accession>A0A9N9NL22</accession>
<reference evidence="1" key="1">
    <citation type="submission" date="2021-06" db="EMBL/GenBank/DDBJ databases">
        <authorList>
            <person name="Kallberg Y."/>
            <person name="Tangrot J."/>
            <person name="Rosling A."/>
        </authorList>
    </citation>
    <scope>NUCLEOTIDE SEQUENCE</scope>
    <source>
        <strain evidence="1">87-6 pot B 2015</strain>
    </source>
</reference>